<feature type="transmembrane region" description="Helical" evidence="6">
    <location>
        <begin position="355"/>
        <end position="377"/>
    </location>
</feature>
<dbReference type="GO" id="GO:0005886">
    <property type="term" value="C:plasma membrane"/>
    <property type="evidence" value="ECO:0007669"/>
    <property type="project" value="UniProtKB-SubCell"/>
</dbReference>
<dbReference type="AlphaFoldDB" id="A0A7Y7B5W9"/>
<dbReference type="InterPro" id="IPR011701">
    <property type="entry name" value="MFS"/>
</dbReference>
<dbReference type="RefSeq" id="WP_171082009.1">
    <property type="nucleotide sequence ID" value="NZ_BNBU01000004.1"/>
</dbReference>
<reference evidence="8 9" key="1">
    <citation type="submission" date="2020-04" db="EMBL/GenBank/DDBJ databases">
        <title>Draft Genome Sequence of Streptomyces morookaense DSM 40503, an 8-azaguanine-producing strain.</title>
        <authorList>
            <person name="Qi J."/>
            <person name="Gao J.-M."/>
        </authorList>
    </citation>
    <scope>NUCLEOTIDE SEQUENCE [LARGE SCALE GENOMIC DNA]</scope>
    <source>
        <strain evidence="8 9">DSM 40503</strain>
    </source>
</reference>
<evidence type="ECO:0000256" key="1">
    <source>
        <dbReference type="ARBA" id="ARBA00004651"/>
    </source>
</evidence>
<keyword evidence="5 6" id="KW-0472">Membrane</keyword>
<dbReference type="Pfam" id="PF07690">
    <property type="entry name" value="MFS_1"/>
    <property type="match status" value="1"/>
</dbReference>
<keyword evidence="4 6" id="KW-1133">Transmembrane helix</keyword>
<feature type="transmembrane region" description="Helical" evidence="6">
    <location>
        <begin position="321"/>
        <end position="343"/>
    </location>
</feature>
<dbReference type="GO" id="GO:0022857">
    <property type="term" value="F:transmembrane transporter activity"/>
    <property type="evidence" value="ECO:0007669"/>
    <property type="project" value="InterPro"/>
</dbReference>
<evidence type="ECO:0000256" key="5">
    <source>
        <dbReference type="ARBA" id="ARBA00023136"/>
    </source>
</evidence>
<dbReference type="EMBL" id="JABBXF010000033">
    <property type="protein sequence ID" value="NVK79196.1"/>
    <property type="molecule type" value="Genomic_DNA"/>
</dbReference>
<name>A0A7Y7B5W9_STRMO</name>
<keyword evidence="9" id="KW-1185">Reference proteome</keyword>
<dbReference type="Gene3D" id="1.20.1250.20">
    <property type="entry name" value="MFS general substrate transporter like domains"/>
    <property type="match status" value="2"/>
</dbReference>
<evidence type="ECO:0000313" key="8">
    <source>
        <dbReference type="EMBL" id="NVK79196.1"/>
    </source>
</evidence>
<feature type="transmembrane region" description="Helical" evidence="6">
    <location>
        <begin position="200"/>
        <end position="222"/>
    </location>
</feature>
<feature type="transmembrane region" description="Helical" evidence="6">
    <location>
        <begin position="100"/>
        <end position="120"/>
    </location>
</feature>
<evidence type="ECO:0000259" key="7">
    <source>
        <dbReference type="PROSITE" id="PS50850"/>
    </source>
</evidence>
<dbReference type="PROSITE" id="PS50850">
    <property type="entry name" value="MFS"/>
    <property type="match status" value="1"/>
</dbReference>
<feature type="transmembrane region" description="Helical" evidence="6">
    <location>
        <begin position="234"/>
        <end position="254"/>
    </location>
</feature>
<evidence type="ECO:0000256" key="3">
    <source>
        <dbReference type="ARBA" id="ARBA00022692"/>
    </source>
</evidence>
<comment type="subcellular location">
    <subcellularLocation>
        <location evidence="1">Cell membrane</location>
        <topology evidence="1">Multi-pass membrane protein</topology>
    </subcellularLocation>
</comment>
<feature type="transmembrane region" description="Helical" evidence="6">
    <location>
        <begin position="39"/>
        <end position="63"/>
    </location>
</feature>
<feature type="transmembrane region" description="Helical" evidence="6">
    <location>
        <begin position="289"/>
        <end position="309"/>
    </location>
</feature>
<evidence type="ECO:0000256" key="2">
    <source>
        <dbReference type="ARBA" id="ARBA00022475"/>
    </source>
</evidence>
<keyword evidence="3 6" id="KW-0812">Transmembrane</keyword>
<dbReference type="InterPro" id="IPR020846">
    <property type="entry name" value="MFS_dom"/>
</dbReference>
<comment type="caution">
    <text evidence="8">The sequence shown here is derived from an EMBL/GenBank/DDBJ whole genome shotgun (WGS) entry which is preliminary data.</text>
</comment>
<dbReference type="InterPro" id="IPR050189">
    <property type="entry name" value="MFS_Efflux_Transporters"/>
</dbReference>
<dbReference type="PANTHER" id="PTHR43124">
    <property type="entry name" value="PURINE EFFLUX PUMP PBUE"/>
    <property type="match status" value="1"/>
</dbReference>
<evidence type="ECO:0000256" key="6">
    <source>
        <dbReference type="SAM" id="Phobius"/>
    </source>
</evidence>
<protein>
    <submittedName>
        <fullName evidence="8">MFS transporter</fullName>
    </submittedName>
</protein>
<evidence type="ECO:0000256" key="4">
    <source>
        <dbReference type="ARBA" id="ARBA00022989"/>
    </source>
</evidence>
<dbReference type="Proteomes" id="UP000587462">
    <property type="component" value="Unassembled WGS sequence"/>
</dbReference>
<organism evidence="8 9">
    <name type="scientific">Streptomyces morookaense</name>
    <name type="common">Streptoverticillium morookaense</name>
    <dbReference type="NCBI Taxonomy" id="1970"/>
    <lineage>
        <taxon>Bacteria</taxon>
        <taxon>Bacillati</taxon>
        <taxon>Actinomycetota</taxon>
        <taxon>Actinomycetes</taxon>
        <taxon>Kitasatosporales</taxon>
        <taxon>Streptomycetaceae</taxon>
        <taxon>Streptomyces</taxon>
    </lineage>
</organism>
<gene>
    <name evidence="8" type="ORF">HG542_16175</name>
</gene>
<dbReference type="CDD" id="cd17324">
    <property type="entry name" value="MFS_NepI_like"/>
    <property type="match status" value="1"/>
</dbReference>
<dbReference type="PANTHER" id="PTHR43124:SF3">
    <property type="entry name" value="CHLORAMPHENICOL EFFLUX PUMP RV0191"/>
    <property type="match status" value="1"/>
</dbReference>
<feature type="transmembrane region" description="Helical" evidence="6">
    <location>
        <begin position="158"/>
        <end position="179"/>
    </location>
</feature>
<dbReference type="SUPFAM" id="SSF103473">
    <property type="entry name" value="MFS general substrate transporter"/>
    <property type="match status" value="1"/>
</dbReference>
<accession>A0A7Y7B5W9</accession>
<feature type="transmembrane region" description="Helical" evidence="6">
    <location>
        <begin position="132"/>
        <end position="152"/>
    </location>
</feature>
<sequence length="398" mass="40252">MPIAVIALSLSGFAIGVTEFIIAGILPDIGSDLGVSVPTAGLLVSGYALGVVIGAPGLTVLCGRTERKRLLVRLMVLFLAGTLLSALAPNYGVLMAGRVLSAFAHGAYFGVAMVVAADLVPENRKARAVSMVAAGLTMSTILGVPAGTFIGQNFGWRWAFWMVALFGALGLAGIAALVPRTPAPQGTGLRAELGVLRRPQVVLVLLTTVLGFGGVMTSYTYIAEMATEVTGFSSGAVTLIMVLFGVGMFVGNLISGRVADRAPNAAMCGSLALLSIVLGAFTFTVHDKVATCVTVFLFGAATFATISPLQMRIMVKAEGAPTLASASNIAAFNLANAAGPLLGGRIIASGMGYPALNWAGALVTVAGLVLAGIGVAAERTRTAPAPAAPVLSGSSSSN</sequence>
<proteinExistence type="predicted"/>
<evidence type="ECO:0000313" key="9">
    <source>
        <dbReference type="Proteomes" id="UP000587462"/>
    </source>
</evidence>
<feature type="transmembrane region" description="Helical" evidence="6">
    <location>
        <begin position="266"/>
        <end position="283"/>
    </location>
</feature>
<feature type="domain" description="Major facilitator superfamily (MFS) profile" evidence="7">
    <location>
        <begin position="4"/>
        <end position="379"/>
    </location>
</feature>
<keyword evidence="2" id="KW-1003">Cell membrane</keyword>
<feature type="transmembrane region" description="Helical" evidence="6">
    <location>
        <begin position="70"/>
        <end position="88"/>
    </location>
</feature>
<dbReference type="InterPro" id="IPR036259">
    <property type="entry name" value="MFS_trans_sf"/>
</dbReference>